<dbReference type="RefSeq" id="WP_057820232.1">
    <property type="nucleotide sequence ID" value="NZ_AZEC01000006.1"/>
</dbReference>
<dbReference type="InterPro" id="IPR017853">
    <property type="entry name" value="GH"/>
</dbReference>
<dbReference type="CDD" id="cd06565">
    <property type="entry name" value="GH20_GcnA-like"/>
    <property type="match status" value="1"/>
</dbReference>
<dbReference type="GO" id="GO:0005975">
    <property type="term" value="P:carbohydrate metabolic process"/>
    <property type="evidence" value="ECO:0007669"/>
    <property type="project" value="InterPro"/>
</dbReference>
<reference evidence="5 6" key="1">
    <citation type="journal article" date="2015" name="Genome Announc.">
        <title>Expanding the biotechnology potential of lactobacilli through comparative genomics of 213 strains and associated genera.</title>
        <authorList>
            <person name="Sun Z."/>
            <person name="Harris H.M."/>
            <person name="McCann A."/>
            <person name="Guo C."/>
            <person name="Argimon S."/>
            <person name="Zhang W."/>
            <person name="Yang X."/>
            <person name="Jeffery I.B."/>
            <person name="Cooney J.C."/>
            <person name="Kagawa T.F."/>
            <person name="Liu W."/>
            <person name="Song Y."/>
            <person name="Salvetti E."/>
            <person name="Wrobel A."/>
            <person name="Rasinkangas P."/>
            <person name="Parkhill J."/>
            <person name="Rea M.C."/>
            <person name="O'Sullivan O."/>
            <person name="Ritari J."/>
            <person name="Douillard F.P."/>
            <person name="Paul Ross R."/>
            <person name="Yang R."/>
            <person name="Briner A.E."/>
            <person name="Felis G.E."/>
            <person name="de Vos W.M."/>
            <person name="Barrangou R."/>
            <person name="Klaenhammer T.R."/>
            <person name="Caufield P.W."/>
            <person name="Cui Y."/>
            <person name="Zhang H."/>
            <person name="O'Toole P.W."/>
        </authorList>
    </citation>
    <scope>NUCLEOTIDE SEQUENCE [LARGE SCALE GENOMIC DNA]</scope>
    <source>
        <strain evidence="5 6">DSM 12744</strain>
    </source>
</reference>
<evidence type="ECO:0000313" key="5">
    <source>
        <dbReference type="EMBL" id="KRL12706.1"/>
    </source>
</evidence>
<evidence type="ECO:0000256" key="1">
    <source>
        <dbReference type="ARBA" id="ARBA00006285"/>
    </source>
</evidence>
<dbReference type="AlphaFoldDB" id="A0A0R1N555"/>
<feature type="domain" description="Glycoside Hydrolase 20C C-terminal" evidence="4">
    <location>
        <begin position="419"/>
        <end position="605"/>
    </location>
</feature>
<evidence type="ECO:0000259" key="4">
    <source>
        <dbReference type="Pfam" id="PF18088"/>
    </source>
</evidence>
<dbReference type="PANTHER" id="PTHR21040:SF8">
    <property type="entry name" value="BCDNA.GH04120"/>
    <property type="match status" value="1"/>
</dbReference>
<dbReference type="OrthoDB" id="383771at2"/>
<dbReference type="Pfam" id="PF18088">
    <property type="entry name" value="Glyco_H_20C_C"/>
    <property type="match status" value="1"/>
</dbReference>
<keyword evidence="2" id="KW-0378">Hydrolase</keyword>
<comment type="caution">
    <text evidence="5">The sequence shown here is derived from an EMBL/GenBank/DDBJ whole genome shotgun (WGS) entry which is preliminary data.</text>
</comment>
<dbReference type="EMBL" id="AZEC01000006">
    <property type="protein sequence ID" value="KRL12706.1"/>
    <property type="molecule type" value="Genomic_DNA"/>
</dbReference>
<feature type="domain" description="Glycoside hydrolase family 20 catalytic" evidence="3">
    <location>
        <begin position="143"/>
        <end position="278"/>
    </location>
</feature>
<proteinExistence type="inferred from homology"/>
<dbReference type="Gene3D" id="3.20.20.80">
    <property type="entry name" value="Glycosidases"/>
    <property type="match status" value="1"/>
</dbReference>
<sequence length="626" mass="70367">MALQLIDLPAAFAPGVEIMNKRLQLEDTLAGISIRTQQTGDNHLVVHFNGTSGSISYPTQAAFFRGLTALHHAVKQHALLDLNEAVEFKEAGLMMDMSRNAALTAAGVKDMLALSAQLGLNSALLYMEDVYEVPAYPYWGYQRGRLTQKELKEIDDYGAALGIEVIPCIQTLAHLINLMKWPFMHDIRDTTGILLVDEPKTYDFLRTIIQAAMAPFRTKKVHIGMDEAHELGRGVYQDRHGLVDRTEIMLHHVRKVTEITKELGLHPIMWSDMWFEAAGYGYYDPKVQFSQTLKDQIPDVDLMYWDYYHADQDIYDKLIAKHQELGRPVSLAVGCWTWNGIAPNYGKALTTMNAGMAAAKQAHLQTVYATMWGDDGGETPFASAILAIQNFAEQVYHPAVSDTELADAFTRYQEKQAADYLTLNEFDQLPDFTPGNPDAANPSKILLYEDLLSPLYGANMQHTDLLGHYRQLSQKLVAISAQKLADPQAQNVFAFYTQLARVLVLKLTLMQAIREAYTTDNREEMSEAMSALTDLHSAIVKLRDAHRTCWFDLDSPFGWEVMDVRYGGLLSRIDTVQWRLQQWIDVRVDTLAELDEPQLPMGEVTKNSVGHGLYEEITTASKLGGV</sequence>
<dbReference type="Proteomes" id="UP000051330">
    <property type="component" value="Unassembled WGS sequence"/>
</dbReference>
<dbReference type="PATRIC" id="fig|1423792.3.peg.2748"/>
<protein>
    <submittedName>
        <fullName evidence="5">Uncharacterized protein</fullName>
    </submittedName>
</protein>
<dbReference type="InterPro" id="IPR015883">
    <property type="entry name" value="Glyco_hydro_20_cat"/>
</dbReference>
<evidence type="ECO:0000313" key="6">
    <source>
        <dbReference type="Proteomes" id="UP000051330"/>
    </source>
</evidence>
<dbReference type="Gene3D" id="1.20.120.670">
    <property type="entry name" value="N-acetyl-b-d-glucoasminidase"/>
    <property type="match status" value="1"/>
</dbReference>
<evidence type="ECO:0000256" key="2">
    <source>
        <dbReference type="ARBA" id="ARBA00022801"/>
    </source>
</evidence>
<dbReference type="PANTHER" id="PTHR21040">
    <property type="entry name" value="BCDNA.GH04120"/>
    <property type="match status" value="1"/>
</dbReference>
<dbReference type="InterPro" id="IPR038901">
    <property type="entry name" value="HEXDC-like"/>
</dbReference>
<keyword evidence="6" id="KW-1185">Reference proteome</keyword>
<dbReference type="GO" id="GO:0004563">
    <property type="term" value="F:beta-N-acetylhexosaminidase activity"/>
    <property type="evidence" value="ECO:0007669"/>
    <property type="project" value="UniProtKB-ARBA"/>
</dbReference>
<dbReference type="SUPFAM" id="SSF51445">
    <property type="entry name" value="(Trans)glycosidases"/>
    <property type="match status" value="1"/>
</dbReference>
<dbReference type="InterPro" id="IPR041063">
    <property type="entry name" value="Glyco_H_20C_C"/>
</dbReference>
<comment type="similarity">
    <text evidence="1">Belongs to the glycosyl hydrolase 20 family.</text>
</comment>
<organism evidence="5 6">
    <name type="scientific">Schleiferilactobacillus perolens DSM 12744</name>
    <dbReference type="NCBI Taxonomy" id="1423792"/>
    <lineage>
        <taxon>Bacteria</taxon>
        <taxon>Bacillati</taxon>
        <taxon>Bacillota</taxon>
        <taxon>Bacilli</taxon>
        <taxon>Lactobacillales</taxon>
        <taxon>Lactobacillaceae</taxon>
        <taxon>Schleiferilactobacillus</taxon>
    </lineage>
</organism>
<dbReference type="STRING" id="1423792.FD09_GL002686"/>
<evidence type="ECO:0000259" key="3">
    <source>
        <dbReference type="Pfam" id="PF00728"/>
    </source>
</evidence>
<name>A0A0R1N555_9LACO</name>
<dbReference type="Pfam" id="PF00728">
    <property type="entry name" value="Glyco_hydro_20"/>
    <property type="match status" value="1"/>
</dbReference>
<accession>A0A0R1N555</accession>
<gene>
    <name evidence="5" type="ORF">FD09_GL002686</name>
</gene>